<proteinExistence type="predicted"/>
<keyword evidence="2" id="KW-1185">Reference proteome</keyword>
<comment type="caution">
    <text evidence="1">The sequence shown here is derived from an EMBL/GenBank/DDBJ whole genome shotgun (WGS) entry which is preliminary data.</text>
</comment>
<gene>
    <name evidence="1" type="ORF">ACFPO9_11800</name>
</gene>
<name>A0ABW0RWJ9_9BURK</name>
<protein>
    <submittedName>
        <fullName evidence="1">Uncharacterized protein</fullName>
    </submittedName>
</protein>
<reference evidence="2" key="1">
    <citation type="journal article" date="2019" name="Int. J. Syst. Evol. Microbiol.">
        <title>The Global Catalogue of Microorganisms (GCM) 10K type strain sequencing project: providing services to taxonomists for standard genome sequencing and annotation.</title>
        <authorList>
            <consortium name="The Broad Institute Genomics Platform"/>
            <consortium name="The Broad Institute Genome Sequencing Center for Infectious Disease"/>
            <person name="Wu L."/>
            <person name="Ma J."/>
        </authorList>
    </citation>
    <scope>NUCLEOTIDE SEQUENCE [LARGE SCALE GENOMIC DNA]</scope>
    <source>
        <strain evidence="2">CGMCC 4.5798</strain>
    </source>
</reference>
<dbReference type="Proteomes" id="UP001596086">
    <property type="component" value="Unassembled WGS sequence"/>
</dbReference>
<accession>A0ABW0RWJ9</accession>
<evidence type="ECO:0000313" key="2">
    <source>
        <dbReference type="Proteomes" id="UP001596086"/>
    </source>
</evidence>
<evidence type="ECO:0000313" key="1">
    <source>
        <dbReference type="EMBL" id="MFC5549198.1"/>
    </source>
</evidence>
<dbReference type="RefSeq" id="WP_379770874.1">
    <property type="nucleotide sequence ID" value="NZ_JBHSMZ010000006.1"/>
</dbReference>
<sequence length="83" mass="9132">MTRANARRTLELFLAPDEAYRNNIHDKIASNKAEIGKEGEARALVLAETLPRLDLLQDSVRAVNQLQKCRAAESGQGNQGIDS</sequence>
<organism evidence="1 2">
    <name type="scientific">Massilia aerilata</name>
    <dbReference type="NCBI Taxonomy" id="453817"/>
    <lineage>
        <taxon>Bacteria</taxon>
        <taxon>Pseudomonadati</taxon>
        <taxon>Pseudomonadota</taxon>
        <taxon>Betaproteobacteria</taxon>
        <taxon>Burkholderiales</taxon>
        <taxon>Oxalobacteraceae</taxon>
        <taxon>Telluria group</taxon>
        <taxon>Massilia</taxon>
    </lineage>
</organism>
<dbReference type="EMBL" id="JBHSMZ010000006">
    <property type="protein sequence ID" value="MFC5549198.1"/>
    <property type="molecule type" value="Genomic_DNA"/>
</dbReference>